<evidence type="ECO:0000259" key="4">
    <source>
        <dbReference type="Pfam" id="PF00144"/>
    </source>
</evidence>
<dbReference type="PANTHER" id="PTHR46825">
    <property type="entry name" value="D-ALANYL-D-ALANINE-CARBOXYPEPTIDASE/ENDOPEPTIDASE AMPH"/>
    <property type="match status" value="1"/>
</dbReference>
<evidence type="ECO:0000256" key="2">
    <source>
        <dbReference type="SAM" id="MobiDB-lite"/>
    </source>
</evidence>
<proteinExistence type="inferred from homology"/>
<dbReference type="InterPro" id="IPR012338">
    <property type="entry name" value="Beta-lactam/transpept-like"/>
</dbReference>
<evidence type="ECO:0000313" key="5">
    <source>
        <dbReference type="EMBL" id="OCH90092.1"/>
    </source>
</evidence>
<feature type="domain" description="Beta-lactamase-related" evidence="4">
    <location>
        <begin position="69"/>
        <end position="424"/>
    </location>
</feature>
<protein>
    <submittedName>
        <fullName evidence="5">Beta-lactamase/transpeptidase-like protein</fullName>
    </submittedName>
</protein>
<dbReference type="Proteomes" id="UP000250043">
    <property type="component" value="Unassembled WGS sequence"/>
</dbReference>
<evidence type="ECO:0000313" key="6">
    <source>
        <dbReference type="Proteomes" id="UP000250043"/>
    </source>
</evidence>
<evidence type="ECO:0000256" key="3">
    <source>
        <dbReference type="SAM" id="Phobius"/>
    </source>
</evidence>
<feature type="region of interest" description="Disordered" evidence="2">
    <location>
        <begin position="436"/>
        <end position="468"/>
    </location>
</feature>
<dbReference type="PANTHER" id="PTHR46825:SF15">
    <property type="entry name" value="BETA-LACTAMASE-RELATED DOMAIN-CONTAINING PROTEIN"/>
    <property type="match status" value="1"/>
</dbReference>
<evidence type="ECO:0000256" key="1">
    <source>
        <dbReference type="ARBA" id="ARBA00038215"/>
    </source>
</evidence>
<keyword evidence="3" id="KW-0472">Membrane</keyword>
<name>A0A8E2AXW0_9APHY</name>
<dbReference type="Pfam" id="PF00144">
    <property type="entry name" value="Beta-lactamase"/>
    <property type="match status" value="1"/>
</dbReference>
<dbReference type="AlphaFoldDB" id="A0A8E2AXW0"/>
<organism evidence="5 6">
    <name type="scientific">Obba rivulosa</name>
    <dbReference type="NCBI Taxonomy" id="1052685"/>
    <lineage>
        <taxon>Eukaryota</taxon>
        <taxon>Fungi</taxon>
        <taxon>Dikarya</taxon>
        <taxon>Basidiomycota</taxon>
        <taxon>Agaricomycotina</taxon>
        <taxon>Agaricomycetes</taxon>
        <taxon>Polyporales</taxon>
        <taxon>Gelatoporiaceae</taxon>
        <taxon>Obba</taxon>
    </lineage>
</organism>
<reference evidence="5 6" key="1">
    <citation type="submission" date="2016-07" db="EMBL/GenBank/DDBJ databases">
        <title>Draft genome of the white-rot fungus Obba rivulosa 3A-2.</title>
        <authorList>
            <consortium name="DOE Joint Genome Institute"/>
            <person name="Miettinen O."/>
            <person name="Riley R."/>
            <person name="Acob R."/>
            <person name="Barry K."/>
            <person name="Cullen D."/>
            <person name="De Vries R."/>
            <person name="Hainaut M."/>
            <person name="Hatakka A."/>
            <person name="Henrissat B."/>
            <person name="Hilden K."/>
            <person name="Kuo R."/>
            <person name="Labutti K."/>
            <person name="Lipzen A."/>
            <person name="Makela M.R."/>
            <person name="Sandor L."/>
            <person name="Spatafora J.W."/>
            <person name="Grigoriev I.V."/>
            <person name="Hibbett D.S."/>
        </authorList>
    </citation>
    <scope>NUCLEOTIDE SEQUENCE [LARGE SCALE GENOMIC DNA]</scope>
    <source>
        <strain evidence="5 6">3A-2</strain>
    </source>
</reference>
<dbReference type="Gene3D" id="3.40.710.10">
    <property type="entry name" value="DD-peptidase/beta-lactamase superfamily"/>
    <property type="match status" value="1"/>
</dbReference>
<dbReference type="InterPro" id="IPR001466">
    <property type="entry name" value="Beta-lactam-related"/>
</dbReference>
<dbReference type="InterPro" id="IPR050491">
    <property type="entry name" value="AmpC-like"/>
</dbReference>
<comment type="similarity">
    <text evidence="1">Belongs to the peptidase S12 family.</text>
</comment>
<keyword evidence="3" id="KW-1133">Transmembrane helix</keyword>
<dbReference type="OrthoDB" id="5946976at2759"/>
<keyword evidence="6" id="KW-1185">Reference proteome</keyword>
<feature type="transmembrane region" description="Helical" evidence="3">
    <location>
        <begin position="7"/>
        <end position="29"/>
    </location>
</feature>
<dbReference type="EMBL" id="KV722412">
    <property type="protein sequence ID" value="OCH90092.1"/>
    <property type="molecule type" value="Genomic_DNA"/>
</dbReference>
<keyword evidence="3" id="KW-0812">Transmembrane</keyword>
<gene>
    <name evidence="5" type="ORF">OBBRIDRAFT_793633</name>
</gene>
<sequence length="665" mass="71652">MAHVGRLLLLSVVIFFGPAAINLLVGWLLTLNAVFGQALRSWNMTSSRHVDALNDGAHWAITAELWDRVESLRKKANVPGVAFGVVRLRDSQVPETEFGTWGLKTEDGESATPDTLYSIGSCSKAFASASLGLLMDDFASGRNRTELPPSVKELTWDTKIASLLPSYEWGLQDPYATAKASLRDALSHMSGLGRHDLSAAPYDGAVDVIKRMRLLKSPYELREKFQYNNLMYALVAHIISTYSGQPFTDFVSERIFTPLNMTDSTYDAVRAEQSGKLSHAWALNGRRIPFWRFDVIGDLPDGPGGVISNALDMTKWVATFINGGVSPWTNTTVIPKSIVEETTTSTAVMVGRAPSPELSLQGYGMGWIRSTYRGHEIVTHNGGIMGFNTLLLYLPWAKVGIIGFASVDGGITVLDEAAYRIVDHVLRLPPLRRSAADAASKKHEEAQSAPPQAESPLTPGADERAPAGEGDAAAALLVPLEAFAGTYHNFGYGSVTLCAPTSTSEHCKDVLATFASIPSFRSAHAPPPAGGPQAPLSPAVSPPFETILRPGLYGHWPRWLSTHIALFPLSAASRLSQAANASAPPTHAFSVALPALYPHGFGHNTTPFASYLQGLDGSLGWEGPRAECTVGSLPWVQGCGLFEDRRSVGEGQSVEELAEAWFIKS</sequence>
<accession>A0A8E2AXW0</accession>
<dbReference type="SUPFAM" id="SSF56601">
    <property type="entry name" value="beta-lactamase/transpeptidase-like"/>
    <property type="match status" value="1"/>
</dbReference>